<dbReference type="NCBIfam" id="TIGR01509">
    <property type="entry name" value="HAD-SF-IA-v3"/>
    <property type="match status" value="1"/>
</dbReference>
<dbReference type="CDD" id="cd02603">
    <property type="entry name" value="HAD_sEH-N_like"/>
    <property type="match status" value="1"/>
</dbReference>
<name>A0A1V3C4J7_9ACTN</name>
<dbReference type="InterPro" id="IPR023214">
    <property type="entry name" value="HAD_sf"/>
</dbReference>
<dbReference type="InterPro" id="IPR023198">
    <property type="entry name" value="PGP-like_dom2"/>
</dbReference>
<dbReference type="Proteomes" id="UP000189004">
    <property type="component" value="Unassembled WGS sequence"/>
</dbReference>
<proteinExistence type="predicted"/>
<dbReference type="Gene3D" id="1.10.150.240">
    <property type="entry name" value="Putative phosphatase, domain 2"/>
    <property type="match status" value="1"/>
</dbReference>
<gene>
    <name evidence="1" type="ORF">NOSIN_16990</name>
</gene>
<comment type="caution">
    <text evidence="1">The sequence shown here is derived from an EMBL/GenBank/DDBJ whole genome shotgun (WGS) entry which is preliminary data.</text>
</comment>
<dbReference type="Pfam" id="PF00702">
    <property type="entry name" value="Hydrolase"/>
    <property type="match status" value="1"/>
</dbReference>
<dbReference type="AlphaFoldDB" id="A0A1V3C4J7"/>
<dbReference type="InterPro" id="IPR036412">
    <property type="entry name" value="HAD-like_sf"/>
</dbReference>
<evidence type="ECO:0000313" key="2">
    <source>
        <dbReference type="Proteomes" id="UP000189004"/>
    </source>
</evidence>
<dbReference type="Gene3D" id="3.40.50.1000">
    <property type="entry name" value="HAD superfamily/HAD-like"/>
    <property type="match status" value="1"/>
</dbReference>
<dbReference type="PRINTS" id="PR00413">
    <property type="entry name" value="HADHALOGNASE"/>
</dbReference>
<accession>A0A1V3C4J7</accession>
<dbReference type="SUPFAM" id="SSF56784">
    <property type="entry name" value="HAD-like"/>
    <property type="match status" value="1"/>
</dbReference>
<dbReference type="PANTHER" id="PTHR47829:SF1">
    <property type="entry name" value="HAD FAMILY PHOSPHATASE"/>
    <property type="match status" value="1"/>
</dbReference>
<dbReference type="STRING" id="501010.NOSIN_16990"/>
<dbReference type="PANTHER" id="PTHR47829">
    <property type="entry name" value="HYDROLASE, PUTATIVE (AFU_ORTHOLOGUE AFUA_1G12880)-RELATED"/>
    <property type="match status" value="1"/>
</dbReference>
<dbReference type="RefSeq" id="WP_077691728.1">
    <property type="nucleotide sequence ID" value="NZ_MCOK01000001.1"/>
</dbReference>
<dbReference type="OrthoDB" id="9795007at2"/>
<organism evidence="1 2">
    <name type="scientific">Nocardiopsis sinuspersici</name>
    <dbReference type="NCBI Taxonomy" id="501010"/>
    <lineage>
        <taxon>Bacteria</taxon>
        <taxon>Bacillati</taxon>
        <taxon>Actinomycetota</taxon>
        <taxon>Actinomycetes</taxon>
        <taxon>Streptosporangiales</taxon>
        <taxon>Nocardiopsidaceae</taxon>
        <taxon>Nocardiopsis</taxon>
    </lineage>
</organism>
<dbReference type="InterPro" id="IPR052898">
    <property type="entry name" value="ACAD10-like"/>
</dbReference>
<dbReference type="InterPro" id="IPR006439">
    <property type="entry name" value="HAD-SF_hydro_IA"/>
</dbReference>
<reference evidence="2" key="1">
    <citation type="submission" date="2016-08" db="EMBL/GenBank/DDBJ databases">
        <authorList>
            <person name="Tokovenko B."/>
            <person name="Kalinowski J."/>
        </authorList>
    </citation>
    <scope>NUCLEOTIDE SEQUENCE [LARGE SCALE GENOMIC DNA]</scope>
    <source>
        <strain evidence="2">UTMC102</strain>
    </source>
</reference>
<evidence type="ECO:0000313" key="1">
    <source>
        <dbReference type="EMBL" id="OOC55300.1"/>
    </source>
</evidence>
<sequence>MDGNRRGVICDWGGVLTPPLRDGIRAWLHADRIDVEHYHEVMRPYFDDSCGGENPVHALERGEIDTREFERELAALLRCTHGGPVVAEGLIDRMFCEFDPVHAMYEALREARDGGAGTALLSNSWGNCYPREHFDATFDTVVISGEVGMRKPEERIYLHTCERLGLRPEDCVFIDDLEHNVRIAEELGMTGILHTDVGTTRLELERFLAPDGDGAPPVPDERAA</sequence>
<keyword evidence="2" id="KW-1185">Reference proteome</keyword>
<dbReference type="EMBL" id="MCOK01000001">
    <property type="protein sequence ID" value="OOC55300.1"/>
    <property type="molecule type" value="Genomic_DNA"/>
</dbReference>
<protein>
    <submittedName>
        <fullName evidence="1">Haloacid dehalogenase</fullName>
    </submittedName>
</protein>